<organism evidence="3 4">
    <name type="scientific">Paenibacillus roseus</name>
    <dbReference type="NCBI Taxonomy" id="2798579"/>
    <lineage>
        <taxon>Bacteria</taxon>
        <taxon>Bacillati</taxon>
        <taxon>Bacillota</taxon>
        <taxon>Bacilli</taxon>
        <taxon>Bacillales</taxon>
        <taxon>Paenibacillaceae</taxon>
        <taxon>Paenibacillus</taxon>
    </lineage>
</organism>
<dbReference type="GO" id="GO:0005737">
    <property type="term" value="C:cytoplasm"/>
    <property type="evidence" value="ECO:0007669"/>
    <property type="project" value="TreeGrafter"/>
</dbReference>
<dbReference type="Pfam" id="PF00501">
    <property type="entry name" value="AMP-binding"/>
    <property type="match status" value="1"/>
</dbReference>
<accession>A0A934J3U3</accession>
<name>A0A934J3U3_9BACL</name>
<dbReference type="EMBL" id="JAELUP010000092">
    <property type="protein sequence ID" value="MBJ6362774.1"/>
    <property type="molecule type" value="Genomic_DNA"/>
</dbReference>
<sequence>SGSTGLPKGASVYRRGFANLMQWYIGEFGMTEADRVLLITSPSFDLTQKNIFAPLVTGGQLVLLPTGPYDPREVAKLIEQHGITLLNGTPSAFYPLVDETEPHGYGQLGTLRHVFLGGEPIAPDRLSPWTTAEACRAEVVNTYGPTECTDVTVYHRMPDMRSLEGNPVPIGRPTPNTRLYILNEELGLVPVGAPGELCIAGTQVGGGYVGDAERTAEKFVANPYGEAGSEVLYRTGDLAKYMPDGTIVYLGRMDHQVKIRGYRI</sequence>
<dbReference type="AlphaFoldDB" id="A0A934J3U3"/>
<gene>
    <name evidence="3" type="ORF">JFN88_16270</name>
</gene>
<feature type="non-terminal residue" evidence="3">
    <location>
        <position position="1"/>
    </location>
</feature>
<evidence type="ECO:0000313" key="3">
    <source>
        <dbReference type="EMBL" id="MBJ6362774.1"/>
    </source>
</evidence>
<comment type="caution">
    <text evidence="3">The sequence shown here is derived from an EMBL/GenBank/DDBJ whole genome shotgun (WGS) entry which is preliminary data.</text>
</comment>
<dbReference type="InterPro" id="IPR000873">
    <property type="entry name" value="AMP-dep_synth/lig_dom"/>
</dbReference>
<keyword evidence="1" id="KW-0677">Repeat</keyword>
<dbReference type="GO" id="GO:0031177">
    <property type="term" value="F:phosphopantetheine binding"/>
    <property type="evidence" value="ECO:0007669"/>
    <property type="project" value="TreeGrafter"/>
</dbReference>
<dbReference type="InterPro" id="IPR042099">
    <property type="entry name" value="ANL_N_sf"/>
</dbReference>
<proteinExistence type="predicted"/>
<protein>
    <submittedName>
        <fullName evidence="3">AMP-binding protein</fullName>
    </submittedName>
</protein>
<dbReference type="PANTHER" id="PTHR45527">
    <property type="entry name" value="NONRIBOSOMAL PEPTIDE SYNTHETASE"/>
    <property type="match status" value="1"/>
</dbReference>
<evidence type="ECO:0000256" key="1">
    <source>
        <dbReference type="ARBA" id="ARBA00022737"/>
    </source>
</evidence>
<dbReference type="GO" id="GO:0043041">
    <property type="term" value="P:amino acid activation for nonribosomal peptide biosynthetic process"/>
    <property type="evidence" value="ECO:0007669"/>
    <property type="project" value="TreeGrafter"/>
</dbReference>
<feature type="domain" description="AMP-dependent synthetase/ligase" evidence="2">
    <location>
        <begin position="1"/>
        <end position="208"/>
    </location>
</feature>
<dbReference type="GO" id="GO:0044550">
    <property type="term" value="P:secondary metabolite biosynthetic process"/>
    <property type="evidence" value="ECO:0007669"/>
    <property type="project" value="TreeGrafter"/>
</dbReference>
<dbReference type="Gene3D" id="3.40.50.12780">
    <property type="entry name" value="N-terminal domain of ligase-like"/>
    <property type="match status" value="1"/>
</dbReference>
<evidence type="ECO:0000313" key="4">
    <source>
        <dbReference type="Proteomes" id="UP000640274"/>
    </source>
</evidence>
<dbReference type="SUPFAM" id="SSF56801">
    <property type="entry name" value="Acetyl-CoA synthetase-like"/>
    <property type="match status" value="1"/>
</dbReference>
<evidence type="ECO:0000259" key="2">
    <source>
        <dbReference type="Pfam" id="PF00501"/>
    </source>
</evidence>
<dbReference type="RefSeq" id="WP_199020320.1">
    <property type="nucleotide sequence ID" value="NZ_JAELUP010000092.1"/>
</dbReference>
<reference evidence="3" key="1">
    <citation type="submission" date="2020-12" db="EMBL/GenBank/DDBJ databases">
        <authorList>
            <person name="Huq M.A."/>
        </authorList>
    </citation>
    <scope>NUCLEOTIDE SEQUENCE</scope>
    <source>
        <strain evidence="3">MAHUQ-46</strain>
    </source>
</reference>
<dbReference type="Proteomes" id="UP000640274">
    <property type="component" value="Unassembled WGS sequence"/>
</dbReference>
<dbReference type="PANTHER" id="PTHR45527:SF1">
    <property type="entry name" value="FATTY ACID SYNTHASE"/>
    <property type="match status" value="1"/>
</dbReference>
<keyword evidence="4" id="KW-1185">Reference proteome</keyword>
<feature type="non-terminal residue" evidence="3">
    <location>
        <position position="264"/>
    </location>
</feature>